<dbReference type="EMBL" id="JANBPG010000354">
    <property type="protein sequence ID" value="KAJ1897231.1"/>
    <property type="molecule type" value="Genomic_DNA"/>
</dbReference>
<comment type="caution">
    <text evidence="1">The sequence shown here is derived from an EMBL/GenBank/DDBJ whole genome shotgun (WGS) entry which is preliminary data.</text>
</comment>
<reference evidence="1" key="1">
    <citation type="submission" date="2022-07" db="EMBL/GenBank/DDBJ databases">
        <title>Phylogenomic reconstructions and comparative analyses of Kickxellomycotina fungi.</title>
        <authorList>
            <person name="Reynolds N.K."/>
            <person name="Stajich J.E."/>
            <person name="Barry K."/>
            <person name="Grigoriev I.V."/>
            <person name="Crous P."/>
            <person name="Smith M.E."/>
        </authorList>
    </citation>
    <scope>NUCLEOTIDE SEQUENCE</scope>
    <source>
        <strain evidence="1">Benny 63K</strain>
    </source>
</reference>
<keyword evidence="2" id="KW-1185">Reference proteome</keyword>
<sequence>MDIAEIEAYTTKLAEVELALSADPESADLQILKQEIQDLLELTKQLYEPAPQPSQAATASTASALNTDKSLETLPQVATRTWQIGDDCEARYAADSQFYPARIVAVRDNGYQVAFIGYGDMQEVQPLDLRELTKPTKPADRPASQPAHKPKPVKQGRVDKKKGGKADAGSVASGQQAWLKFAKGGASKKLKVKAINDKSIFKSPDTATGKVGVSNSGKGMTKNPSLSKL</sequence>
<evidence type="ECO:0000313" key="1">
    <source>
        <dbReference type="EMBL" id="KAJ1897231.1"/>
    </source>
</evidence>
<organism evidence="1 2">
    <name type="scientific">Kickxella alabastrina</name>
    <dbReference type="NCBI Taxonomy" id="61397"/>
    <lineage>
        <taxon>Eukaryota</taxon>
        <taxon>Fungi</taxon>
        <taxon>Fungi incertae sedis</taxon>
        <taxon>Zoopagomycota</taxon>
        <taxon>Kickxellomycotina</taxon>
        <taxon>Kickxellomycetes</taxon>
        <taxon>Kickxellales</taxon>
        <taxon>Kickxellaceae</taxon>
        <taxon>Kickxella</taxon>
    </lineage>
</organism>
<gene>
    <name evidence="1" type="ORF">LPJ66_003497</name>
</gene>
<proteinExistence type="predicted"/>
<accession>A0ACC1IKI2</accession>
<name>A0ACC1IKI2_9FUNG</name>
<evidence type="ECO:0000313" key="2">
    <source>
        <dbReference type="Proteomes" id="UP001150581"/>
    </source>
</evidence>
<dbReference type="Proteomes" id="UP001150581">
    <property type="component" value="Unassembled WGS sequence"/>
</dbReference>
<protein>
    <submittedName>
        <fullName evidence="1">Uncharacterized protein</fullName>
    </submittedName>
</protein>